<evidence type="ECO:0000313" key="5">
    <source>
        <dbReference type="EMBL" id="NOV44516.1"/>
    </source>
</evidence>
<dbReference type="PROSITE" id="PS51915">
    <property type="entry name" value="ZAD"/>
    <property type="match status" value="1"/>
</dbReference>
<dbReference type="AlphaFoldDB" id="A0A6M2DEG2"/>
<dbReference type="SMART" id="SM00355">
    <property type="entry name" value="ZnF_C2H2"/>
    <property type="match status" value="3"/>
</dbReference>
<dbReference type="SMART" id="SM00868">
    <property type="entry name" value="zf-AD"/>
    <property type="match status" value="1"/>
</dbReference>
<feature type="binding site" evidence="2">
    <location>
        <position position="59"/>
    </location>
    <ligand>
        <name>Zn(2+)</name>
        <dbReference type="ChEBI" id="CHEBI:29105"/>
    </ligand>
</feature>
<dbReference type="InterPro" id="IPR012934">
    <property type="entry name" value="Znf_AD"/>
</dbReference>
<evidence type="ECO:0000259" key="3">
    <source>
        <dbReference type="PROSITE" id="PS50157"/>
    </source>
</evidence>
<feature type="domain" description="ZAD" evidence="4">
    <location>
        <begin position="8"/>
        <end position="83"/>
    </location>
</feature>
<protein>
    <submittedName>
        <fullName evidence="5">Putative zinc finger protein</fullName>
    </submittedName>
</protein>
<dbReference type="Gene3D" id="3.40.1800.20">
    <property type="match status" value="1"/>
</dbReference>
<dbReference type="GO" id="GO:0005634">
    <property type="term" value="C:nucleus"/>
    <property type="evidence" value="ECO:0007669"/>
    <property type="project" value="InterPro"/>
</dbReference>
<sequence>MTCQESIEVCRVCLKNTEKFTNIFRTKINSVLVAEIVSICSSSYIWEEDGMPSVVCPSCLHKLECYWDLRNCIKASENILRSNMQPQIQSTVDQSKFALDKQNYVQEVVVCTTDLTDQSKKIAESITIKIEPDCFKNILLDDKSVRTTVDFEDCLDKLTRESGVLSEDNDKLLSNVVLDLDMNIASTEKLKRPSTSLLCNKCDSEFDTESSLELHYKFKHAKIKCRSCKKSFSPDKMKIHNETVHTGSKMFKCQICNSYISLKYYDMHMAVHS</sequence>
<reference evidence="5" key="1">
    <citation type="submission" date="2020-03" db="EMBL/GenBank/DDBJ databases">
        <title>Transcriptomic Profiling of the Digestive Tract of the Rat Flea, Xenopsylla cheopis, Following Blood Feeding and Infection with Yersinia pestis.</title>
        <authorList>
            <person name="Bland D.M."/>
            <person name="Martens C.A."/>
            <person name="Virtaneva K."/>
            <person name="Kanakabandi K."/>
            <person name="Long D."/>
            <person name="Rosenke R."/>
            <person name="Saturday G.A."/>
            <person name="Hoyt F.H."/>
            <person name="Bruno D.P."/>
            <person name="Ribeiro J.M.C."/>
            <person name="Hinnebusch J."/>
        </authorList>
    </citation>
    <scope>NUCLEOTIDE SEQUENCE</scope>
</reference>
<keyword evidence="2" id="KW-0479">Metal-binding</keyword>
<keyword evidence="1" id="KW-0863">Zinc-finger</keyword>
<dbReference type="Pfam" id="PF07776">
    <property type="entry name" value="zf-AD"/>
    <property type="match status" value="1"/>
</dbReference>
<feature type="domain" description="C2H2-type" evidence="3">
    <location>
        <begin position="197"/>
        <end position="225"/>
    </location>
</feature>
<accession>A0A6M2DEG2</accession>
<feature type="binding site" evidence="2">
    <location>
        <position position="13"/>
    </location>
    <ligand>
        <name>Zn(2+)</name>
        <dbReference type="ChEBI" id="CHEBI:29105"/>
    </ligand>
</feature>
<evidence type="ECO:0000256" key="1">
    <source>
        <dbReference type="PROSITE-ProRule" id="PRU00042"/>
    </source>
</evidence>
<dbReference type="PROSITE" id="PS00028">
    <property type="entry name" value="ZINC_FINGER_C2H2_1"/>
    <property type="match status" value="1"/>
</dbReference>
<dbReference type="InterPro" id="IPR013087">
    <property type="entry name" value="Znf_C2H2_type"/>
</dbReference>
<organism evidence="5">
    <name type="scientific">Xenopsylla cheopis</name>
    <name type="common">Oriental rat flea</name>
    <name type="synonym">Pulex cheopis</name>
    <dbReference type="NCBI Taxonomy" id="163159"/>
    <lineage>
        <taxon>Eukaryota</taxon>
        <taxon>Metazoa</taxon>
        <taxon>Ecdysozoa</taxon>
        <taxon>Arthropoda</taxon>
        <taxon>Hexapoda</taxon>
        <taxon>Insecta</taxon>
        <taxon>Pterygota</taxon>
        <taxon>Neoptera</taxon>
        <taxon>Endopterygota</taxon>
        <taxon>Siphonaptera</taxon>
        <taxon>Pulicidae</taxon>
        <taxon>Xenopsyllinae</taxon>
        <taxon>Xenopsylla</taxon>
    </lineage>
</organism>
<keyword evidence="2" id="KW-0862">Zinc</keyword>
<name>A0A6M2DEG2_XENCH</name>
<proteinExistence type="predicted"/>
<dbReference type="PROSITE" id="PS50157">
    <property type="entry name" value="ZINC_FINGER_C2H2_2"/>
    <property type="match status" value="2"/>
</dbReference>
<dbReference type="GO" id="GO:0008270">
    <property type="term" value="F:zinc ion binding"/>
    <property type="evidence" value="ECO:0007669"/>
    <property type="project" value="UniProtKB-UniRule"/>
</dbReference>
<feature type="domain" description="C2H2-type" evidence="3">
    <location>
        <begin position="223"/>
        <end position="250"/>
    </location>
</feature>
<evidence type="ECO:0000256" key="2">
    <source>
        <dbReference type="PROSITE-ProRule" id="PRU01263"/>
    </source>
</evidence>
<feature type="binding site" evidence="2">
    <location>
        <position position="10"/>
    </location>
    <ligand>
        <name>Zn(2+)</name>
        <dbReference type="ChEBI" id="CHEBI:29105"/>
    </ligand>
</feature>
<dbReference type="SUPFAM" id="SSF57716">
    <property type="entry name" value="Glucocorticoid receptor-like (DNA-binding domain)"/>
    <property type="match status" value="1"/>
</dbReference>
<dbReference type="EMBL" id="GIIL01000790">
    <property type="protein sequence ID" value="NOV44516.1"/>
    <property type="molecule type" value="Transcribed_RNA"/>
</dbReference>
<feature type="binding site" evidence="2">
    <location>
        <position position="56"/>
    </location>
    <ligand>
        <name>Zn(2+)</name>
        <dbReference type="ChEBI" id="CHEBI:29105"/>
    </ligand>
</feature>
<dbReference type="Gene3D" id="3.30.160.60">
    <property type="entry name" value="Classic Zinc Finger"/>
    <property type="match status" value="1"/>
</dbReference>
<evidence type="ECO:0000259" key="4">
    <source>
        <dbReference type="PROSITE" id="PS51915"/>
    </source>
</evidence>